<keyword evidence="3" id="KW-1185">Reference proteome</keyword>
<evidence type="ECO:0000313" key="2">
    <source>
        <dbReference type="EMBL" id="CAH8369573.1"/>
    </source>
</evidence>
<dbReference type="EMBL" id="CAKOAT010419598">
    <property type="protein sequence ID" value="CAH8369573.1"/>
    <property type="molecule type" value="Genomic_DNA"/>
</dbReference>
<sequence length="111" mass="12104">MSSLPSHQWRFSDPASPTRYYFRSGLASSSIEVGLEKVSLTVDDEAKGETSSAEAESESSSSSSSSSASSSSDEEEEESEEEESNKEKNFEDQMVMGKENDVAEELEEGEI</sequence>
<reference evidence="2 3" key="1">
    <citation type="submission" date="2022-03" db="EMBL/GenBank/DDBJ databases">
        <authorList>
            <person name="Macdonald S."/>
            <person name="Ahmed S."/>
            <person name="Newling K."/>
        </authorList>
    </citation>
    <scope>NUCLEOTIDE SEQUENCE [LARGE SCALE GENOMIC DNA]</scope>
</reference>
<feature type="compositionally biased region" description="Acidic residues" evidence="1">
    <location>
        <begin position="72"/>
        <end position="84"/>
    </location>
</feature>
<proteinExistence type="predicted"/>
<feature type="region of interest" description="Disordered" evidence="1">
    <location>
        <begin position="42"/>
        <end position="111"/>
    </location>
</feature>
<comment type="caution">
    <text evidence="2">The sequence shown here is derived from an EMBL/GenBank/DDBJ whole genome shotgun (WGS) entry which is preliminary data.</text>
</comment>
<accession>A0ABC8L367</accession>
<evidence type="ECO:0000256" key="1">
    <source>
        <dbReference type="SAM" id="MobiDB-lite"/>
    </source>
</evidence>
<feature type="compositionally biased region" description="Acidic residues" evidence="1">
    <location>
        <begin position="102"/>
        <end position="111"/>
    </location>
</feature>
<feature type="compositionally biased region" description="Low complexity" evidence="1">
    <location>
        <begin position="51"/>
        <end position="71"/>
    </location>
</feature>
<protein>
    <submittedName>
        <fullName evidence="2">Uncharacterized protein</fullName>
    </submittedName>
</protein>
<name>A0ABC8L367_ERUVS</name>
<gene>
    <name evidence="2" type="ORF">ERUC_LOCUS31185</name>
</gene>
<dbReference type="AlphaFoldDB" id="A0ABC8L367"/>
<evidence type="ECO:0000313" key="3">
    <source>
        <dbReference type="Proteomes" id="UP001642260"/>
    </source>
</evidence>
<organism evidence="2 3">
    <name type="scientific">Eruca vesicaria subsp. sativa</name>
    <name type="common">Garden rocket</name>
    <name type="synonym">Eruca sativa</name>
    <dbReference type="NCBI Taxonomy" id="29727"/>
    <lineage>
        <taxon>Eukaryota</taxon>
        <taxon>Viridiplantae</taxon>
        <taxon>Streptophyta</taxon>
        <taxon>Embryophyta</taxon>
        <taxon>Tracheophyta</taxon>
        <taxon>Spermatophyta</taxon>
        <taxon>Magnoliopsida</taxon>
        <taxon>eudicotyledons</taxon>
        <taxon>Gunneridae</taxon>
        <taxon>Pentapetalae</taxon>
        <taxon>rosids</taxon>
        <taxon>malvids</taxon>
        <taxon>Brassicales</taxon>
        <taxon>Brassicaceae</taxon>
        <taxon>Brassiceae</taxon>
        <taxon>Eruca</taxon>
    </lineage>
</organism>
<dbReference type="Proteomes" id="UP001642260">
    <property type="component" value="Unassembled WGS sequence"/>
</dbReference>